<feature type="domain" description="Photosynthesis system II assembly factor Ycf48/Hcf136-like" evidence="2">
    <location>
        <begin position="251"/>
        <end position="334"/>
    </location>
</feature>
<dbReference type="Gene3D" id="2.130.10.10">
    <property type="entry name" value="YVTN repeat-like/Quinoprotein amine dehydrogenase"/>
    <property type="match status" value="2"/>
</dbReference>
<feature type="compositionally biased region" description="Basic and acidic residues" evidence="1">
    <location>
        <begin position="36"/>
        <end position="50"/>
    </location>
</feature>
<dbReference type="Proteomes" id="UP000830167">
    <property type="component" value="Chromosome"/>
</dbReference>
<sequence>MKTFSFKYWLLYLLLLDIFLLVGCGGQLTTGASPEKPAKEGTQKENHDNQVSHPTTVSSVKNNTSIPDSSVSPTTQTSPSNSSTTGAYIQQPNSIVFWNIQQGLLLSASNGHGLVWKTVDGGHSWTKVYEDSNLLSRVVLTGSTSAKVLVGDDWKNPKSQIETTNNGQTWVKMPYQKPLFADQACSIGKFGEDLFVNHSAPSSSQIWALCDGQPAAGQMSKLIVFSHDGGKNWTKKAEVTPKAANTNGLGLNGYPMGIDFLSDGRGWLWESRGNSFYTIDGGQNWIPFTNLTSPETKEARSMSLIDNQHGYALLWVNNKYLLMFTKDGGKSWSEANAWINQ</sequence>
<feature type="compositionally biased region" description="Low complexity" evidence="1">
    <location>
        <begin position="67"/>
        <end position="85"/>
    </location>
</feature>
<gene>
    <name evidence="3" type="ORF">LSG31_05660</name>
</gene>
<feature type="compositionally biased region" description="Polar residues" evidence="1">
    <location>
        <begin position="51"/>
        <end position="66"/>
    </location>
</feature>
<dbReference type="InterPro" id="IPR015943">
    <property type="entry name" value="WD40/YVTN_repeat-like_dom_sf"/>
</dbReference>
<dbReference type="RefSeq" id="WP_347438423.1">
    <property type="nucleotide sequence ID" value="NZ_CP089291.1"/>
</dbReference>
<feature type="region of interest" description="Disordered" evidence="1">
    <location>
        <begin position="31"/>
        <end position="85"/>
    </location>
</feature>
<evidence type="ECO:0000313" key="3">
    <source>
        <dbReference type="EMBL" id="UOF91735.1"/>
    </source>
</evidence>
<dbReference type="EMBL" id="CP089291">
    <property type="protein sequence ID" value="UOF91735.1"/>
    <property type="molecule type" value="Genomic_DNA"/>
</dbReference>
<protein>
    <recommendedName>
        <fullName evidence="2">Photosynthesis system II assembly factor Ycf48/Hcf136-like domain-containing protein</fullName>
    </recommendedName>
</protein>
<dbReference type="SUPFAM" id="SSF110296">
    <property type="entry name" value="Oligoxyloglucan reducing end-specific cellobiohydrolase"/>
    <property type="match status" value="1"/>
</dbReference>
<evidence type="ECO:0000313" key="4">
    <source>
        <dbReference type="Proteomes" id="UP000830167"/>
    </source>
</evidence>
<reference evidence="3" key="1">
    <citation type="submission" date="2021-12" db="EMBL/GenBank/DDBJ databases">
        <title>Alicyclobacillaceae gen. nov., sp. nov., isolated from chalcocite enrichment system.</title>
        <authorList>
            <person name="Jiang Z."/>
        </authorList>
    </citation>
    <scope>NUCLEOTIDE SEQUENCE</scope>
    <source>
        <strain evidence="3">MYW30-H2</strain>
    </source>
</reference>
<dbReference type="InterPro" id="IPR028203">
    <property type="entry name" value="PSII_CF48-like_dom"/>
</dbReference>
<dbReference type="CDD" id="cd15482">
    <property type="entry name" value="Sialidase_non-viral"/>
    <property type="match status" value="1"/>
</dbReference>
<proteinExistence type="predicted"/>
<evidence type="ECO:0000259" key="2">
    <source>
        <dbReference type="Pfam" id="PF14870"/>
    </source>
</evidence>
<organism evidence="3 4">
    <name type="scientific">Fodinisporobacter ferrooxydans</name>
    <dbReference type="NCBI Taxonomy" id="2901836"/>
    <lineage>
        <taxon>Bacteria</taxon>
        <taxon>Bacillati</taxon>
        <taxon>Bacillota</taxon>
        <taxon>Bacilli</taxon>
        <taxon>Bacillales</taxon>
        <taxon>Alicyclobacillaceae</taxon>
        <taxon>Fodinisporobacter</taxon>
    </lineage>
</organism>
<dbReference type="InterPro" id="IPR002860">
    <property type="entry name" value="BNR_rpt"/>
</dbReference>
<name>A0ABY4CML8_9BACL</name>
<dbReference type="Pfam" id="PF02012">
    <property type="entry name" value="BNR"/>
    <property type="match status" value="1"/>
</dbReference>
<evidence type="ECO:0000256" key="1">
    <source>
        <dbReference type="SAM" id="MobiDB-lite"/>
    </source>
</evidence>
<keyword evidence="4" id="KW-1185">Reference proteome</keyword>
<accession>A0ABY4CML8</accession>
<dbReference type="Pfam" id="PF14870">
    <property type="entry name" value="PSII_BNR"/>
    <property type="match status" value="1"/>
</dbReference>